<reference evidence="2" key="1">
    <citation type="submission" date="2022-02" db="EMBL/GenBank/DDBJ databases">
        <title>Coral-associated bacteria.</title>
        <authorList>
            <person name="Tang K."/>
            <person name="Wang X."/>
        </authorList>
    </citation>
    <scope>NUCLEOTIDE SEQUENCE</scope>
    <source>
        <strain evidence="2">SCSIO 43006</strain>
    </source>
</reference>
<dbReference type="EMBL" id="CP092418">
    <property type="protein sequence ID" value="USD21272.1"/>
    <property type="molecule type" value="Genomic_DNA"/>
</dbReference>
<evidence type="ECO:0000313" key="3">
    <source>
        <dbReference type="Proteomes" id="UP001055658"/>
    </source>
</evidence>
<dbReference type="PROSITE" id="PS51725">
    <property type="entry name" value="ABM"/>
    <property type="match status" value="1"/>
</dbReference>
<keyword evidence="3" id="KW-1185">Reference proteome</keyword>
<protein>
    <submittedName>
        <fullName evidence="2">Antibiotic biosynthesis monooxygenase</fullName>
    </submittedName>
</protein>
<keyword evidence="2" id="KW-0503">Monooxygenase</keyword>
<accession>A0ABY4VFN7</accession>
<dbReference type="GO" id="GO:0004497">
    <property type="term" value="F:monooxygenase activity"/>
    <property type="evidence" value="ECO:0007669"/>
    <property type="project" value="UniProtKB-KW"/>
</dbReference>
<gene>
    <name evidence="2" type="ORF">MJO52_19765</name>
</gene>
<dbReference type="SUPFAM" id="SSF54909">
    <property type="entry name" value="Dimeric alpha+beta barrel"/>
    <property type="match status" value="1"/>
</dbReference>
<feature type="domain" description="ABM" evidence="1">
    <location>
        <begin position="1"/>
        <end position="90"/>
    </location>
</feature>
<dbReference type="Proteomes" id="UP001055658">
    <property type="component" value="Chromosome"/>
</dbReference>
<organism evidence="2 3">
    <name type="scientific">Microbulbifer variabilis</name>
    <dbReference type="NCBI Taxonomy" id="266805"/>
    <lineage>
        <taxon>Bacteria</taxon>
        <taxon>Pseudomonadati</taxon>
        <taxon>Pseudomonadota</taxon>
        <taxon>Gammaproteobacteria</taxon>
        <taxon>Cellvibrionales</taxon>
        <taxon>Microbulbiferaceae</taxon>
        <taxon>Microbulbifer</taxon>
    </lineage>
</organism>
<evidence type="ECO:0000313" key="2">
    <source>
        <dbReference type="EMBL" id="USD21272.1"/>
    </source>
</evidence>
<proteinExistence type="predicted"/>
<dbReference type="PANTHER" id="PTHR37811">
    <property type="entry name" value="BLL5343 PROTEIN"/>
    <property type="match status" value="1"/>
</dbReference>
<dbReference type="InterPro" id="IPR011008">
    <property type="entry name" value="Dimeric_a/b-barrel"/>
</dbReference>
<dbReference type="InterPro" id="IPR007138">
    <property type="entry name" value="ABM_dom"/>
</dbReference>
<dbReference type="Gene3D" id="3.30.70.100">
    <property type="match status" value="1"/>
</dbReference>
<keyword evidence="2" id="KW-0560">Oxidoreductase</keyword>
<name>A0ABY4VFN7_9GAMM</name>
<dbReference type="InterPro" id="IPR052936">
    <property type="entry name" value="Jasmonate_Hydroxylase-like"/>
</dbReference>
<evidence type="ECO:0000259" key="1">
    <source>
        <dbReference type="PROSITE" id="PS51725"/>
    </source>
</evidence>
<dbReference type="RefSeq" id="WP_252083671.1">
    <property type="nucleotide sequence ID" value="NZ_CP092418.1"/>
</dbReference>
<dbReference type="PANTHER" id="PTHR37811:SF2">
    <property type="entry name" value="ABM DOMAIN-CONTAINING PROTEIN"/>
    <property type="match status" value="1"/>
</dbReference>
<sequence length="105" mass="12608">MIAVIFEVKPKNDSKEVYCSKARELRKYLKNINGFISVERFQSLNNPDNFLSLSFWRDEQAVQSWKRQNQHREAQKLGRVSFFDHYRIQIATVIKDYDIHRADDQ</sequence>
<dbReference type="Pfam" id="PF03992">
    <property type="entry name" value="ABM"/>
    <property type="match status" value="1"/>
</dbReference>